<protein>
    <submittedName>
        <fullName evidence="5">PAP-associated domain-containing protein</fullName>
    </submittedName>
</protein>
<dbReference type="InParanoid" id="Q9GR67"/>
<evidence type="ECO:0000256" key="3">
    <source>
        <dbReference type="ARBA" id="ARBA00022842"/>
    </source>
</evidence>
<keyword evidence="3" id="KW-0460">Magnesium</keyword>
<dbReference type="Bgee" id="WBGene00021338">
    <property type="expression patterns" value="Expressed in adult organism and 1 other cell type or tissue"/>
</dbReference>
<proteinExistence type="predicted"/>
<dbReference type="PaxDb" id="6239-Y34F4.3"/>
<dbReference type="EMBL" id="BX284603">
    <property type="protein sequence ID" value="CCD68897.1"/>
    <property type="molecule type" value="Genomic_DNA"/>
</dbReference>
<dbReference type="UCSC" id="Y34F4.3">
    <property type="organism name" value="c. elegans"/>
</dbReference>
<sequence>MMLSFRCQSRASVVDLFVGFLDSWILGFLDCYATYFDYSTNFIQMVSKKLEYKPDRWCKYPMCIADPFKTDHNLEQGVVLQMFEFIRSCMEHSMEVFTDCRIRSDCHSRYELDVDEIDARV</sequence>
<evidence type="ECO:0000313" key="7">
    <source>
        <dbReference type="WormBase" id="Y34F4.3"/>
    </source>
</evidence>
<dbReference type="GO" id="GO:0046872">
    <property type="term" value="F:metal ion binding"/>
    <property type="evidence" value="ECO:0007669"/>
    <property type="project" value="UniProtKB-KW"/>
</dbReference>
<dbReference type="RefSeq" id="NP_497314.1">
    <property type="nucleotide sequence ID" value="NM_064913.1"/>
</dbReference>
<organism evidence="5 6">
    <name type="scientific">Caenorhabditis elegans</name>
    <dbReference type="NCBI Taxonomy" id="6239"/>
    <lineage>
        <taxon>Eukaryota</taxon>
        <taxon>Metazoa</taxon>
        <taxon>Ecdysozoa</taxon>
        <taxon>Nematoda</taxon>
        <taxon>Chromadorea</taxon>
        <taxon>Rhabditida</taxon>
        <taxon>Rhabditina</taxon>
        <taxon>Rhabditomorpha</taxon>
        <taxon>Rhabditoidea</taxon>
        <taxon>Rhabditidae</taxon>
        <taxon>Peloderinae</taxon>
        <taxon>Caenorhabditis</taxon>
    </lineage>
</organism>
<dbReference type="PANTHER" id="PTHR12271:SF132">
    <property type="entry name" value="PAP-ASSOCIATED DOMAIN-CONTAINING PROTEIN"/>
    <property type="match status" value="1"/>
</dbReference>
<dbReference type="SUPFAM" id="SSF81631">
    <property type="entry name" value="PAP/OAS1 substrate-binding domain"/>
    <property type="match status" value="1"/>
</dbReference>
<evidence type="ECO:0000256" key="1">
    <source>
        <dbReference type="ARBA" id="ARBA00022679"/>
    </source>
</evidence>
<dbReference type="OrthoDB" id="407432at2759"/>
<dbReference type="eggNOG" id="KOG2277">
    <property type="taxonomic scope" value="Eukaryota"/>
</dbReference>
<reference evidence="5 6" key="1">
    <citation type="journal article" date="1998" name="Science">
        <title>Genome sequence of the nematode C. elegans: a platform for investigating biology.</title>
        <authorList>
            <consortium name="The C. elegans sequencing consortium"/>
            <person name="Sulson J.E."/>
            <person name="Waterston R."/>
        </authorList>
    </citation>
    <scope>NUCLEOTIDE SEQUENCE [LARGE SCALE GENOMIC DNA]</scope>
    <source>
        <strain evidence="5 6">Bristol N2</strain>
    </source>
</reference>
<dbReference type="InterPro" id="IPR002058">
    <property type="entry name" value="PAP_assoc"/>
</dbReference>
<dbReference type="PANTHER" id="PTHR12271">
    <property type="entry name" value="POLY A POLYMERASE CID PAP -RELATED"/>
    <property type="match status" value="1"/>
</dbReference>
<accession>Q9GR67</accession>
<name>Q9GR67_CAEEL</name>
<evidence type="ECO:0000256" key="2">
    <source>
        <dbReference type="ARBA" id="ARBA00022723"/>
    </source>
</evidence>
<feature type="domain" description="PAP-associated" evidence="4">
    <location>
        <begin position="25"/>
        <end position="72"/>
    </location>
</feature>
<gene>
    <name evidence="5" type="ORF">CELE_Y34F4.3</name>
    <name evidence="5 7" type="ORF">Y34F4.3</name>
</gene>
<evidence type="ECO:0000313" key="5">
    <source>
        <dbReference type="EMBL" id="CCD68897.1"/>
    </source>
</evidence>
<dbReference type="KEGG" id="cel:CELE_Y34F4.3"/>
<keyword evidence="1" id="KW-0808">Transferase</keyword>
<dbReference type="GeneID" id="189592"/>
<dbReference type="CTD" id="189592"/>
<dbReference type="AGR" id="WB:WBGene00021338"/>
<dbReference type="WormBase" id="Y34F4.3">
    <property type="protein sequence ID" value="CE26639"/>
    <property type="gene ID" value="WBGene00021338"/>
</dbReference>
<dbReference type="AlphaFoldDB" id="Q9GR67"/>
<dbReference type="PhylomeDB" id="Q9GR67"/>
<dbReference type="HOGENOM" id="CLU_2040169_0_0_1"/>
<dbReference type="Gene3D" id="1.10.1410.10">
    <property type="match status" value="1"/>
</dbReference>
<dbReference type="GO" id="GO:0016740">
    <property type="term" value="F:transferase activity"/>
    <property type="evidence" value="ECO:0007669"/>
    <property type="project" value="UniProtKB-KW"/>
</dbReference>
<evidence type="ECO:0000313" key="6">
    <source>
        <dbReference type="Proteomes" id="UP000001940"/>
    </source>
</evidence>
<dbReference type="SMR" id="Q9GR67"/>
<keyword evidence="2" id="KW-0479">Metal-binding</keyword>
<dbReference type="Proteomes" id="UP000001940">
    <property type="component" value="Chromosome III"/>
</dbReference>
<evidence type="ECO:0000259" key="4">
    <source>
        <dbReference type="Pfam" id="PF03828"/>
    </source>
</evidence>
<keyword evidence="6" id="KW-1185">Reference proteome</keyword>
<dbReference type="Pfam" id="PF03828">
    <property type="entry name" value="PAP_assoc"/>
    <property type="match status" value="1"/>
</dbReference>